<protein>
    <recommendedName>
        <fullName evidence="3">TerB family tellurite resistance protein</fullName>
    </recommendedName>
</protein>
<name>A0A559K8E1_9BACL</name>
<dbReference type="EMBL" id="VNJI01000024">
    <property type="protein sequence ID" value="TVY08353.1"/>
    <property type="molecule type" value="Genomic_DNA"/>
</dbReference>
<dbReference type="SUPFAM" id="SSF158682">
    <property type="entry name" value="TerB-like"/>
    <property type="match status" value="1"/>
</dbReference>
<organism evidence="1 2">
    <name type="scientific">Paenibacillus cremeus</name>
    <dbReference type="NCBI Taxonomy" id="2163881"/>
    <lineage>
        <taxon>Bacteria</taxon>
        <taxon>Bacillati</taxon>
        <taxon>Bacillota</taxon>
        <taxon>Bacilli</taxon>
        <taxon>Bacillales</taxon>
        <taxon>Paenibacillaceae</taxon>
        <taxon>Paenibacillus</taxon>
    </lineage>
</organism>
<dbReference type="AlphaFoldDB" id="A0A559K8E1"/>
<comment type="caution">
    <text evidence="1">The sequence shown here is derived from an EMBL/GenBank/DDBJ whole genome shotgun (WGS) entry which is preliminary data.</text>
</comment>
<dbReference type="Gene3D" id="1.10.3680.10">
    <property type="entry name" value="TerB-like"/>
    <property type="match status" value="1"/>
</dbReference>
<sequence>MFLNRLTTNEKKEAFLELAHLIALSNGIITVEEEKLLVQYRNEMYLNNEYQFKNLALNEIVPVFDDEQTKKAVFIEALSLVFVDGNYDDEEKLTIKQLQESFNFSEAQYQECKDWVKKVNAIYEEGYKLVYA</sequence>
<dbReference type="Proteomes" id="UP000317036">
    <property type="component" value="Unassembled WGS sequence"/>
</dbReference>
<evidence type="ECO:0008006" key="3">
    <source>
        <dbReference type="Google" id="ProtNLM"/>
    </source>
</evidence>
<dbReference type="RefSeq" id="WP_144849851.1">
    <property type="nucleotide sequence ID" value="NZ_VNJI01000024.1"/>
</dbReference>
<evidence type="ECO:0000313" key="1">
    <source>
        <dbReference type="EMBL" id="TVY08353.1"/>
    </source>
</evidence>
<accession>A0A559K8E1</accession>
<proteinExistence type="predicted"/>
<evidence type="ECO:0000313" key="2">
    <source>
        <dbReference type="Proteomes" id="UP000317036"/>
    </source>
</evidence>
<keyword evidence="2" id="KW-1185">Reference proteome</keyword>
<dbReference type="InterPro" id="IPR029024">
    <property type="entry name" value="TerB-like"/>
</dbReference>
<gene>
    <name evidence="1" type="ORF">FPZ49_19090</name>
</gene>
<reference evidence="1 2" key="1">
    <citation type="submission" date="2019-07" db="EMBL/GenBank/DDBJ databases">
        <authorList>
            <person name="Kim J."/>
        </authorList>
    </citation>
    <scope>NUCLEOTIDE SEQUENCE [LARGE SCALE GENOMIC DNA]</scope>
    <source>
        <strain evidence="1 2">JC52</strain>
    </source>
</reference>
<dbReference type="CDD" id="cd07177">
    <property type="entry name" value="terB_like"/>
    <property type="match status" value="1"/>
</dbReference>
<dbReference type="OrthoDB" id="1934251at2"/>